<reference evidence="2 3" key="1">
    <citation type="submission" date="2020-06" db="EMBL/GenBank/DDBJ databases">
        <title>Genomic analysis of Salicibibacter sp. NKC21-4.</title>
        <authorList>
            <person name="Oh Y.J."/>
        </authorList>
    </citation>
    <scope>NUCLEOTIDE SEQUENCE [LARGE SCALE GENOMIC DNA]</scope>
    <source>
        <strain evidence="2 3">NKC21-4</strain>
    </source>
</reference>
<sequence length="143" mass="17072">MNHALHHFKNKDQVLTEIHRILKNGGIYELHNISIHDMPKWWIYYYFPSAYDEDVKRYWSKVTIFNELSNLGFKAQLKIGYRMEEVKAADYLDHAENRGISVLTLINDEDYKQGCERLKYDVKKDRQSTITNDFAEMFCIAMK</sequence>
<dbReference type="EMBL" id="CP054706">
    <property type="protein sequence ID" value="QQK81912.1"/>
    <property type="molecule type" value="Genomic_DNA"/>
</dbReference>
<keyword evidence="2" id="KW-0489">Methyltransferase</keyword>
<dbReference type="Proteomes" id="UP000595349">
    <property type="component" value="Chromosome"/>
</dbReference>
<dbReference type="Gene3D" id="3.40.50.150">
    <property type="entry name" value="Vaccinia Virus protein VP39"/>
    <property type="match status" value="1"/>
</dbReference>
<dbReference type="AlphaFoldDB" id="A0A7T6ZEP5"/>
<keyword evidence="3" id="KW-1185">Reference proteome</keyword>
<name>A0A7T6ZEP5_9BACI</name>
<evidence type="ECO:0000313" key="3">
    <source>
        <dbReference type="Proteomes" id="UP000595349"/>
    </source>
</evidence>
<dbReference type="SUPFAM" id="SSF53335">
    <property type="entry name" value="S-adenosyl-L-methionine-dependent methyltransferases"/>
    <property type="match status" value="1"/>
</dbReference>
<protein>
    <submittedName>
        <fullName evidence="2">Methyltransferase domain-containing protein</fullName>
    </submittedName>
</protein>
<dbReference type="InterPro" id="IPR029063">
    <property type="entry name" value="SAM-dependent_MTases_sf"/>
</dbReference>
<evidence type="ECO:0000313" key="2">
    <source>
        <dbReference type="EMBL" id="QQK81912.1"/>
    </source>
</evidence>
<dbReference type="GO" id="GO:0032259">
    <property type="term" value="P:methylation"/>
    <property type="evidence" value="ECO:0007669"/>
    <property type="project" value="UniProtKB-KW"/>
</dbReference>
<accession>A0A7T6ZEP5</accession>
<dbReference type="InterPro" id="IPR013216">
    <property type="entry name" value="Methyltransf_11"/>
</dbReference>
<proteinExistence type="predicted"/>
<dbReference type="Pfam" id="PF08241">
    <property type="entry name" value="Methyltransf_11"/>
    <property type="match status" value="1"/>
</dbReference>
<organism evidence="2 3">
    <name type="scientific">Salicibibacter cibi</name>
    <dbReference type="NCBI Taxonomy" id="2743001"/>
    <lineage>
        <taxon>Bacteria</taxon>
        <taxon>Bacillati</taxon>
        <taxon>Bacillota</taxon>
        <taxon>Bacilli</taxon>
        <taxon>Bacillales</taxon>
        <taxon>Bacillaceae</taxon>
        <taxon>Salicibibacter</taxon>
    </lineage>
</organism>
<dbReference type="KEGG" id="scib:HUG20_08375"/>
<feature type="domain" description="Methyltransferase type 11" evidence="1">
    <location>
        <begin position="2"/>
        <end position="28"/>
    </location>
</feature>
<dbReference type="GO" id="GO:0008757">
    <property type="term" value="F:S-adenosylmethionine-dependent methyltransferase activity"/>
    <property type="evidence" value="ECO:0007669"/>
    <property type="project" value="InterPro"/>
</dbReference>
<gene>
    <name evidence="2" type="ORF">HUG20_08375</name>
</gene>
<dbReference type="RefSeq" id="WP_200090442.1">
    <property type="nucleotide sequence ID" value="NZ_CP054706.1"/>
</dbReference>
<keyword evidence="2" id="KW-0808">Transferase</keyword>
<evidence type="ECO:0000259" key="1">
    <source>
        <dbReference type="Pfam" id="PF08241"/>
    </source>
</evidence>